<feature type="region of interest" description="Disordered" evidence="3">
    <location>
        <begin position="437"/>
        <end position="596"/>
    </location>
</feature>
<dbReference type="SUPFAM" id="SSF57924">
    <property type="entry name" value="Inhibitor of apoptosis (IAP) repeat"/>
    <property type="match status" value="2"/>
</dbReference>
<evidence type="ECO:0000313" key="5">
    <source>
        <dbReference type="Proteomes" id="UP000664534"/>
    </source>
</evidence>
<name>A0A8H3G2U3_9LECA</name>
<feature type="compositionally biased region" description="Basic residues" evidence="3">
    <location>
        <begin position="456"/>
        <end position="467"/>
    </location>
</feature>
<feature type="region of interest" description="Disordered" evidence="3">
    <location>
        <begin position="201"/>
        <end position="221"/>
    </location>
</feature>
<sequence>MESYAARLASFNASHPPTKKRASNASNGKPLKWPHKNPNPPQLARAGFFYQPTSSSPDNTTCYLCKTNLDGWEENDNAVKEHLKHSPSCGWAITIATELEVQDGSHSREDPMSERMLDARRTTFGTSWPHENKRGWTCKTQKMIDAGWYYCPTLESEDFVKCSYCSLSLDGWEPKDNPRDEHQRRSPDCVFFALSTTIKPKAGRSKKGRASKASRMSTQSDFTNISEGVSVADADNQGDDSIMSIVEPVKVANSGKGAKKGAKAKKPAPKSKRQASKPVDENAQVASSFLEPEDDDFEVKVEIAATQSKENKKRKSDEMSTLGDASNHAEARDQEEESQDQSKKRRTTRTRGSMAQTRNAPTPPPQEVHEDDARMIDADAVPPPVPPQGQKKRKGGKKRGSSNVRKASTASTASKASLRATMPPDEEIDTVLEAELNRPLTDEEGDVEPLATTNPKGRRLTRTKPGSRKATASVAPTRRTTRASVITIDDSTMQDRYPSLPKPAEEDYVPTSEKNEHVALMHGSPEQSSPPERQKKARSKTSKQISKQQDGYNNMEPEKVEEAIAAAEGKIDQAMPIIKPQQPKSRQTSRTLPALNIRVSDLPSTFEAMDLAPNTDGSILAAQTPHDDSGHETDASIVKKAHTKRGSKKAAAKKVKGGKKAAVKSQNIEDIVQPIMDDAPPEQEGKQIGPIDHDVGSVKPVSMVVEEPKEQRKVTKGIANSGKTEHTSPEPEALARLRSAALLTDQPSTSAEAENSRLSPQLLPAHSTPRPSHSPQSSDAENQPPSSRPSTFRLPLTMQSPPKSQVSRVPLAVTTPVSSPSKNNISKLQTTFPWTVIEMEQIFEGSSTANKENSQSVSGKAGKIVHSLLTSPEKKLTVEQWIQANAQKGEEQLRNECERLVGRFEDQGVRALRVLEGIVKYPENITTTTEDGDLVQKNPIEAIEARKQYAQGLSNNEDRTSKTRPVPASTRDVPARDMTAARDKRNLDVTSLESLTAAKKICLTTEEGQEKESEKRTVDRYTTMNRNYMQAECRSRSLSDGGSLNDLRQRLRLYNSAQAEILTAKECQEKKSEKPKVDRYTSLNRNHMRVECRSHFLRDGGSLNDLRERLRLYDSLYDAARALGLTPEECLEAQQATFQCSVEEQDRSINPRRSIEKKTFGAASEEIVEGESTVDNGQRPTPLASPKDDSSPSIGSQVSSLKDAASSSATTQDTAQDRSTSDICLGPAATPNYATMSQLELRSLCRSRSLIQSGRSGPQLRLALTNYDKKLAKLASNPKVEADAKRTNAKPRIASSAFPPPIGFIDIDSSSQDDENPKQRTRLVGASATFLRVEPVLGYQRTVDKGKAPPVTTAAQVKARQGRSRELVSARTASEKGSYNPPGLPRLVLKHPRRTGNESISPRMLYAKHPMSLRQPLVSLLNFTMKDIKLGASESAFQGIQMEQKPPSEHDTRLAEKEEFIGRYATESPTWICCCVIPENEVIQKQPTEFSPNCLYHVSELGQRGAFTMREYQEYLRAQRALDRVKLCLCQELVIDQPGHKVKMTQGGFILAQIWREQLIRRQWLNLGPDMAAYRRKGIMEVMHNVLEDFMIEVSRLQQSRPLVLWARMEAMAWFVNTLPTTNEWHNFQEWSKPRRYIMLFGIALLTTIDALLQQNLFKDNESRLHNLALVLALFIRSTSTSPWCTLNPSLGENAYRSPFSDDICVNNENGWAAEVVSLADQNGIYINGVEDIDLMVQRWRVKRVCLASIRNKRTMEEQYAILHNGAISLPSEATLSTAAKEGDNVRGIGHQETWKPEDDYDDNGQRLWKKWSYLDEFKTYTK</sequence>
<feature type="compositionally biased region" description="Low complexity" evidence="3">
    <location>
        <begin position="1203"/>
        <end position="1214"/>
    </location>
</feature>
<feature type="region of interest" description="Disordered" evidence="3">
    <location>
        <begin position="253"/>
        <end position="425"/>
    </location>
</feature>
<dbReference type="InterPro" id="IPR051190">
    <property type="entry name" value="Baculoviral_IAP"/>
</dbReference>
<comment type="caution">
    <text evidence="4">The sequence shown here is derived from an EMBL/GenBank/DDBJ whole genome shotgun (WGS) entry which is preliminary data.</text>
</comment>
<evidence type="ECO:0000256" key="2">
    <source>
        <dbReference type="ARBA" id="ARBA00022833"/>
    </source>
</evidence>
<feature type="compositionally biased region" description="Polar residues" evidence="3">
    <location>
        <begin position="745"/>
        <end position="759"/>
    </location>
</feature>
<feature type="compositionally biased region" description="Low complexity" evidence="3">
    <location>
        <begin position="406"/>
        <end position="417"/>
    </location>
</feature>
<feature type="compositionally biased region" description="Polar residues" evidence="3">
    <location>
        <begin position="542"/>
        <end position="552"/>
    </location>
</feature>
<feature type="compositionally biased region" description="Basic residues" evidence="3">
    <location>
        <begin position="201"/>
        <end position="212"/>
    </location>
</feature>
<feature type="compositionally biased region" description="Polar residues" evidence="3">
    <location>
        <begin position="582"/>
        <end position="591"/>
    </location>
</feature>
<protein>
    <submittedName>
        <fullName evidence="4">Uncharacterized protein</fullName>
    </submittedName>
</protein>
<evidence type="ECO:0000313" key="4">
    <source>
        <dbReference type="EMBL" id="CAF9932128.1"/>
    </source>
</evidence>
<feature type="compositionally biased region" description="Polar residues" evidence="3">
    <location>
        <begin position="769"/>
        <end position="790"/>
    </location>
</feature>
<feature type="region of interest" description="Disordered" evidence="3">
    <location>
        <begin position="608"/>
        <end position="809"/>
    </location>
</feature>
<feature type="compositionally biased region" description="Basic residues" evidence="3">
    <location>
        <begin position="639"/>
        <end position="662"/>
    </location>
</feature>
<dbReference type="Proteomes" id="UP000664534">
    <property type="component" value="Unassembled WGS sequence"/>
</dbReference>
<dbReference type="CDD" id="cd00022">
    <property type="entry name" value="BIR"/>
    <property type="match status" value="2"/>
</dbReference>
<feature type="region of interest" description="Disordered" evidence="3">
    <location>
        <begin position="1358"/>
        <end position="1390"/>
    </location>
</feature>
<keyword evidence="5" id="KW-1185">Reference proteome</keyword>
<dbReference type="GO" id="GO:0046872">
    <property type="term" value="F:metal ion binding"/>
    <property type="evidence" value="ECO:0007669"/>
    <property type="project" value="UniProtKB-KW"/>
</dbReference>
<feature type="compositionally biased region" description="Basic and acidic residues" evidence="3">
    <location>
        <begin position="723"/>
        <end position="735"/>
    </location>
</feature>
<evidence type="ECO:0000256" key="1">
    <source>
        <dbReference type="ARBA" id="ARBA00022723"/>
    </source>
</evidence>
<keyword evidence="1" id="KW-0479">Metal-binding</keyword>
<gene>
    <name evidence="4" type="ORF">IMSHALPRED_008806</name>
</gene>
<feature type="compositionally biased region" description="Basic and acidic residues" evidence="3">
    <location>
        <begin position="367"/>
        <end position="377"/>
    </location>
</feature>
<dbReference type="PROSITE" id="PS50143">
    <property type="entry name" value="BIR_REPEAT_2"/>
    <property type="match status" value="2"/>
</dbReference>
<proteinExistence type="predicted"/>
<dbReference type="Gene3D" id="1.10.1170.10">
    <property type="entry name" value="Inhibitor Of Apoptosis Protein (2mihbC-IAP-1), Chain A"/>
    <property type="match status" value="2"/>
</dbReference>
<organism evidence="4 5">
    <name type="scientific">Imshaugia aleurites</name>
    <dbReference type="NCBI Taxonomy" id="172621"/>
    <lineage>
        <taxon>Eukaryota</taxon>
        <taxon>Fungi</taxon>
        <taxon>Dikarya</taxon>
        <taxon>Ascomycota</taxon>
        <taxon>Pezizomycotina</taxon>
        <taxon>Lecanoromycetes</taxon>
        <taxon>OSLEUM clade</taxon>
        <taxon>Lecanoromycetidae</taxon>
        <taxon>Lecanorales</taxon>
        <taxon>Lecanorineae</taxon>
        <taxon>Parmeliaceae</taxon>
        <taxon>Imshaugia</taxon>
    </lineage>
</organism>
<dbReference type="PANTHER" id="PTHR46771">
    <property type="entry name" value="DETERIN"/>
    <property type="match status" value="1"/>
</dbReference>
<feature type="compositionally biased region" description="Basic residues" evidence="3">
    <location>
        <begin position="390"/>
        <end position="400"/>
    </location>
</feature>
<dbReference type="PANTHER" id="PTHR46771:SF5">
    <property type="entry name" value="DETERIN"/>
    <property type="match status" value="1"/>
</dbReference>
<dbReference type="EMBL" id="CAJPDT010000064">
    <property type="protein sequence ID" value="CAF9932128.1"/>
    <property type="molecule type" value="Genomic_DNA"/>
</dbReference>
<evidence type="ECO:0000256" key="3">
    <source>
        <dbReference type="SAM" id="MobiDB-lite"/>
    </source>
</evidence>
<feature type="compositionally biased region" description="Basic residues" evidence="3">
    <location>
        <begin position="257"/>
        <end position="275"/>
    </location>
</feature>
<feature type="compositionally biased region" description="Basic and acidic residues" evidence="3">
    <location>
        <begin position="625"/>
        <end position="634"/>
    </location>
</feature>
<feature type="region of interest" description="Disordered" evidence="3">
    <location>
        <begin position="1"/>
        <end position="46"/>
    </location>
</feature>
<dbReference type="InterPro" id="IPR001370">
    <property type="entry name" value="BIR_rpt"/>
</dbReference>
<feature type="region of interest" description="Disordered" evidence="3">
    <location>
        <begin position="952"/>
        <end position="975"/>
    </location>
</feature>
<feature type="region of interest" description="Disordered" evidence="3">
    <location>
        <begin position="1141"/>
        <end position="1223"/>
    </location>
</feature>
<feature type="compositionally biased region" description="Basic and acidic residues" evidence="3">
    <location>
        <begin position="1144"/>
        <end position="1159"/>
    </location>
</feature>
<dbReference type="OrthoDB" id="2196114at2759"/>
<dbReference type="Pfam" id="PF00653">
    <property type="entry name" value="BIR"/>
    <property type="match status" value="2"/>
</dbReference>
<dbReference type="SMART" id="SM00238">
    <property type="entry name" value="BIR"/>
    <property type="match status" value="2"/>
</dbReference>
<reference evidence="4" key="1">
    <citation type="submission" date="2021-03" db="EMBL/GenBank/DDBJ databases">
        <authorList>
            <person name="Tagirdzhanova G."/>
        </authorList>
    </citation>
    <scope>NUCLEOTIDE SEQUENCE</scope>
</reference>
<accession>A0A8H3G2U3</accession>
<feature type="compositionally biased region" description="Polar residues" evidence="3">
    <location>
        <begin position="1191"/>
        <end position="1200"/>
    </location>
</feature>
<feature type="compositionally biased region" description="Polar residues" evidence="3">
    <location>
        <begin position="797"/>
        <end position="807"/>
    </location>
</feature>
<keyword evidence="2" id="KW-0862">Zinc</keyword>